<evidence type="ECO:0000313" key="3">
    <source>
        <dbReference type="Proteomes" id="UP000000537"/>
    </source>
</evidence>
<reference evidence="2 3" key="1">
    <citation type="journal article" date="2005" name="Proc. Natl. Acad. Sci. U.S.A.">
        <title>Complete genome sequence of Vibrio fischeri: a symbiotic bacterium with pathogenic congeners.</title>
        <authorList>
            <person name="Ruby E.G."/>
            <person name="Urbanowski M."/>
            <person name="Campbell J."/>
            <person name="Dunn A."/>
            <person name="Faini M."/>
            <person name="Gunsalus R."/>
            <person name="Lostroh P."/>
            <person name="Lupp C."/>
            <person name="McCann J."/>
            <person name="Millikan D."/>
            <person name="Schaefer A."/>
            <person name="Stabb E."/>
            <person name="Stevens A."/>
            <person name="Visick K."/>
            <person name="Whistler C."/>
            <person name="Greenberg E.P."/>
        </authorList>
    </citation>
    <scope>NUCLEOTIDE SEQUENCE [LARGE SCALE GENOMIC DNA]</scope>
    <source>
        <strain evidence="3">ATCC 700601 / ES114</strain>
    </source>
</reference>
<reference evidence="2 3" key="2">
    <citation type="journal article" date="2008" name="BMC Genomics">
        <title>Comparative genomics-based investigation of resequencing targets in Vibrio fischeri: focus on point miscalls and artefactual expansions.</title>
        <authorList>
            <person name="Mandel M.J."/>
            <person name="Stabb E.V."/>
            <person name="Ruby E.G."/>
        </authorList>
    </citation>
    <scope>NUCLEOTIDE SEQUENCE [LARGE SCALE GENOMIC DNA]</scope>
    <source>
        <strain evidence="3">ATCC 700601 / ES114</strain>
    </source>
</reference>
<name>Q5DY99_ALIF1</name>
<dbReference type="HOGENOM" id="CLU_2884710_0_0_6"/>
<protein>
    <submittedName>
        <fullName evidence="2">Uncharacterized protein</fullName>
    </submittedName>
</protein>
<proteinExistence type="predicted"/>
<keyword evidence="1" id="KW-0472">Membrane</keyword>
<gene>
    <name evidence="2" type="ordered locus">VF_B0005</name>
</gene>
<dbReference type="KEGG" id="vfi:VF_B0005"/>
<dbReference type="GeneID" id="54166498"/>
<organism evidence="2 3">
    <name type="scientific">Aliivibrio fischeri (strain ATCC 700601 / ES114)</name>
    <name type="common">Vibrio fischeri</name>
    <dbReference type="NCBI Taxonomy" id="312309"/>
    <lineage>
        <taxon>Bacteria</taxon>
        <taxon>Pseudomonadati</taxon>
        <taxon>Pseudomonadota</taxon>
        <taxon>Gammaproteobacteria</taxon>
        <taxon>Vibrionales</taxon>
        <taxon>Vibrionaceae</taxon>
        <taxon>Aliivibrio</taxon>
    </lineage>
</organism>
<accession>Q5DY99</accession>
<dbReference type="Proteomes" id="UP000000537">
    <property type="component" value="Plasmid pES100"/>
</dbReference>
<sequence length="63" mass="7096">MGFSKFKAWLLVLPVFFVVAILSTAVTVNFHWDTWQNGAMSGLNGWLVGTILFSFLTKTKTEK</sequence>
<dbReference type="EnsemblBacteria" id="AAW88247">
    <property type="protein sequence ID" value="AAW88247"/>
    <property type="gene ID" value="VF_B0005"/>
</dbReference>
<keyword evidence="1" id="KW-1133">Transmembrane helix</keyword>
<keyword evidence="2" id="KW-0614">Plasmid</keyword>
<keyword evidence="1" id="KW-0812">Transmembrane</keyword>
<dbReference type="RefSeq" id="WP_011263963.1">
    <property type="nucleotide sequence ID" value="NC_006842.1"/>
</dbReference>
<keyword evidence="3" id="KW-1185">Reference proteome</keyword>
<evidence type="ECO:0000256" key="1">
    <source>
        <dbReference type="SAM" id="Phobius"/>
    </source>
</evidence>
<geneLocation type="plasmid" evidence="2 3">
    <name>pES100</name>
</geneLocation>
<dbReference type="EMBL" id="CP000022">
    <property type="protein sequence ID" value="AAW88247.1"/>
    <property type="molecule type" value="Genomic_DNA"/>
</dbReference>
<feature type="transmembrane region" description="Helical" evidence="1">
    <location>
        <begin position="35"/>
        <end position="56"/>
    </location>
</feature>
<dbReference type="AlphaFoldDB" id="Q5DY99"/>
<evidence type="ECO:0000313" key="2">
    <source>
        <dbReference type="EMBL" id="AAW88247.1"/>
    </source>
</evidence>